<protein>
    <recommendedName>
        <fullName evidence="3">LAGLIDADG homing endonuclease</fullName>
    </recommendedName>
</protein>
<evidence type="ECO:0000313" key="2">
    <source>
        <dbReference type="Proteomes" id="UP001501126"/>
    </source>
</evidence>
<evidence type="ECO:0000313" key="1">
    <source>
        <dbReference type="EMBL" id="GAA0876125.1"/>
    </source>
</evidence>
<dbReference type="EMBL" id="BAAAFH010000022">
    <property type="protein sequence ID" value="GAA0876125.1"/>
    <property type="molecule type" value="Genomic_DNA"/>
</dbReference>
<gene>
    <name evidence="1" type="ORF">GCM10009118_25350</name>
</gene>
<accession>A0ABP3Y3G8</accession>
<comment type="caution">
    <text evidence="1">The sequence shown here is derived from an EMBL/GenBank/DDBJ whole genome shotgun (WGS) entry which is preliminary data.</text>
</comment>
<name>A0ABP3Y3G8_9FLAO</name>
<evidence type="ECO:0008006" key="3">
    <source>
        <dbReference type="Google" id="ProtNLM"/>
    </source>
</evidence>
<organism evidence="1 2">
    <name type="scientific">Wandonia haliotis</name>
    <dbReference type="NCBI Taxonomy" id="574963"/>
    <lineage>
        <taxon>Bacteria</taxon>
        <taxon>Pseudomonadati</taxon>
        <taxon>Bacteroidota</taxon>
        <taxon>Flavobacteriia</taxon>
        <taxon>Flavobacteriales</taxon>
        <taxon>Crocinitomicaceae</taxon>
        <taxon>Wandonia</taxon>
    </lineage>
</organism>
<keyword evidence="2" id="KW-1185">Reference proteome</keyword>
<reference evidence="2" key="1">
    <citation type="journal article" date="2019" name="Int. J. Syst. Evol. Microbiol.">
        <title>The Global Catalogue of Microorganisms (GCM) 10K type strain sequencing project: providing services to taxonomists for standard genome sequencing and annotation.</title>
        <authorList>
            <consortium name="The Broad Institute Genomics Platform"/>
            <consortium name="The Broad Institute Genome Sequencing Center for Infectious Disease"/>
            <person name="Wu L."/>
            <person name="Ma J."/>
        </authorList>
    </citation>
    <scope>NUCLEOTIDE SEQUENCE [LARGE SCALE GENOMIC DNA]</scope>
    <source>
        <strain evidence="2">JCM 16083</strain>
    </source>
</reference>
<sequence>MIYLIWYSRKNGIIKVNLYQDHIEVIHFFWFKSVYEYTDVKVMNEFKQGFLPYEIIVVKLKQNEYKKKKIHFYCPEDKRIELDKFFETKGLRIRPQP</sequence>
<proteinExistence type="predicted"/>
<dbReference type="Proteomes" id="UP001501126">
    <property type="component" value="Unassembled WGS sequence"/>
</dbReference>